<keyword evidence="3" id="KW-0732">Signal</keyword>
<dbReference type="EMBL" id="MAAO01000008">
    <property type="protein sequence ID" value="OUR95376.1"/>
    <property type="molecule type" value="Genomic_DNA"/>
</dbReference>
<feature type="chain" id="PRO_5013187085" description="Periplasmic binding protein domain-containing protein" evidence="3">
    <location>
        <begin position="19"/>
        <end position="323"/>
    </location>
</feature>
<evidence type="ECO:0000313" key="5">
    <source>
        <dbReference type="EMBL" id="OUR95376.1"/>
    </source>
</evidence>
<dbReference type="GO" id="GO:0030288">
    <property type="term" value="C:outer membrane-bounded periplasmic space"/>
    <property type="evidence" value="ECO:0007669"/>
    <property type="project" value="TreeGrafter"/>
</dbReference>
<dbReference type="PANTHER" id="PTHR30036:SF7">
    <property type="entry name" value="ABC TRANSPORTER PERIPLASMIC-BINDING PROTEIN YPHF"/>
    <property type="match status" value="1"/>
</dbReference>
<protein>
    <recommendedName>
        <fullName evidence="4">Periplasmic binding protein domain-containing protein</fullName>
    </recommendedName>
</protein>
<dbReference type="GO" id="GO:0030246">
    <property type="term" value="F:carbohydrate binding"/>
    <property type="evidence" value="ECO:0007669"/>
    <property type="project" value="TreeGrafter"/>
</dbReference>
<reference evidence="6" key="1">
    <citation type="journal article" date="2017" name="Proc. Natl. Acad. Sci. U.S.A.">
        <title>Simulation of Deepwater Horizon oil plume reveals substrate specialization within a complex community of hydrocarbon-degraders.</title>
        <authorList>
            <person name="Hu P."/>
            <person name="Dubinsky E.A."/>
            <person name="Probst A.J."/>
            <person name="Wang J."/>
            <person name="Sieber C.M.K."/>
            <person name="Tom L.M."/>
            <person name="Gardinali P."/>
            <person name="Banfield J.F."/>
            <person name="Atlas R.M."/>
            <person name="Andersen G.L."/>
        </authorList>
    </citation>
    <scope>NUCLEOTIDE SEQUENCE [LARGE SCALE GENOMIC DNA]</scope>
</reference>
<evidence type="ECO:0000256" key="1">
    <source>
        <dbReference type="ARBA" id="ARBA00004196"/>
    </source>
</evidence>
<feature type="domain" description="Periplasmic binding protein" evidence="4">
    <location>
        <begin position="25"/>
        <end position="301"/>
    </location>
</feature>
<dbReference type="Gene3D" id="3.40.50.2300">
    <property type="match status" value="2"/>
</dbReference>
<organism evidence="5 6">
    <name type="scientific">Halobacteriovorax marinus</name>
    <dbReference type="NCBI Taxonomy" id="97084"/>
    <lineage>
        <taxon>Bacteria</taxon>
        <taxon>Pseudomonadati</taxon>
        <taxon>Bdellovibrionota</taxon>
        <taxon>Bacteriovoracia</taxon>
        <taxon>Bacteriovoracales</taxon>
        <taxon>Halobacteriovoraceae</taxon>
        <taxon>Halobacteriovorax</taxon>
    </lineage>
</organism>
<evidence type="ECO:0000256" key="3">
    <source>
        <dbReference type="SAM" id="SignalP"/>
    </source>
</evidence>
<dbReference type="Pfam" id="PF13407">
    <property type="entry name" value="Peripla_BP_4"/>
    <property type="match status" value="1"/>
</dbReference>
<accession>A0A1Y5F480</accession>
<feature type="signal peptide" evidence="3">
    <location>
        <begin position="1"/>
        <end position="18"/>
    </location>
</feature>
<proteinExistence type="inferred from homology"/>
<evidence type="ECO:0000256" key="2">
    <source>
        <dbReference type="ARBA" id="ARBA00007639"/>
    </source>
</evidence>
<gene>
    <name evidence="5" type="ORF">A9Q84_16195</name>
</gene>
<comment type="subcellular location">
    <subcellularLocation>
        <location evidence="1">Cell envelope</location>
    </subcellularLocation>
</comment>
<dbReference type="AlphaFoldDB" id="A0A1Y5F480"/>
<name>A0A1Y5F480_9BACT</name>
<sequence length="323" mass="36060">MKLTALTTLFLISFCSLAVDKVYRFGVVTKESQLPFFQAIKKGCVTRARELKNVECLFADISEASARLQEQAIKNFILKEKIDGLAVAVINADFLQRSLSKFVPKHVPVITVDADFSEDILKGKPSIRAAYVGTDNYALGFQLGELYKKSTTTKSEFCIISGHRYTDNLNQRIKGFLSSVNKSKGDLYSQNPRCPLYSLENSKNSLKQMDHMLSLGVSKKVIPSIILMGGWPQLIPNQYKKVMGKYKSLMQDKLVSVYSIDALPVQIDLLVNGLSQGNVGQMPVEMGREVINVLHDIVRNKNVKQINSTGVVVCTPEKYQHCL</sequence>
<evidence type="ECO:0000313" key="6">
    <source>
        <dbReference type="Proteomes" id="UP000196531"/>
    </source>
</evidence>
<evidence type="ECO:0000259" key="4">
    <source>
        <dbReference type="Pfam" id="PF13407"/>
    </source>
</evidence>
<dbReference type="PANTHER" id="PTHR30036">
    <property type="entry name" value="D-XYLOSE-BINDING PERIPLASMIC PROTEIN"/>
    <property type="match status" value="1"/>
</dbReference>
<dbReference type="InterPro" id="IPR050555">
    <property type="entry name" value="Bact_Solute-Bind_Prot2"/>
</dbReference>
<dbReference type="SUPFAM" id="SSF53822">
    <property type="entry name" value="Periplasmic binding protein-like I"/>
    <property type="match status" value="1"/>
</dbReference>
<dbReference type="InterPro" id="IPR028082">
    <property type="entry name" value="Peripla_BP_I"/>
</dbReference>
<comment type="similarity">
    <text evidence="2">Belongs to the bacterial solute-binding protein 2 family.</text>
</comment>
<comment type="caution">
    <text evidence="5">The sequence shown here is derived from an EMBL/GenBank/DDBJ whole genome shotgun (WGS) entry which is preliminary data.</text>
</comment>
<dbReference type="Proteomes" id="UP000196531">
    <property type="component" value="Unassembled WGS sequence"/>
</dbReference>
<dbReference type="InterPro" id="IPR025997">
    <property type="entry name" value="SBP_2_dom"/>
</dbReference>